<evidence type="ECO:0000256" key="9">
    <source>
        <dbReference type="SAM" id="Phobius"/>
    </source>
</evidence>
<comment type="subcellular location">
    <subcellularLocation>
        <location evidence="1">Membrane</location>
        <topology evidence="1">Multi-pass membrane protein</topology>
    </subcellularLocation>
</comment>
<dbReference type="AlphaFoldDB" id="A0A3M2LM10"/>
<keyword evidence="5 9" id="KW-1133">Transmembrane helix</keyword>
<dbReference type="Proteomes" id="UP000278673">
    <property type="component" value="Unassembled WGS sequence"/>
</dbReference>
<feature type="transmembrane region" description="Helical" evidence="9">
    <location>
        <begin position="199"/>
        <end position="215"/>
    </location>
</feature>
<dbReference type="GO" id="GO:0005886">
    <property type="term" value="C:plasma membrane"/>
    <property type="evidence" value="ECO:0007669"/>
    <property type="project" value="TreeGrafter"/>
</dbReference>
<dbReference type="EC" id="2.4.99.28" evidence="7"/>
<feature type="transmembrane region" description="Helical" evidence="9">
    <location>
        <begin position="309"/>
        <end position="326"/>
    </location>
</feature>
<feature type="transmembrane region" description="Helical" evidence="9">
    <location>
        <begin position="376"/>
        <end position="396"/>
    </location>
</feature>
<dbReference type="InterPro" id="IPR001182">
    <property type="entry name" value="FtsW/RodA"/>
</dbReference>
<keyword evidence="11" id="KW-1185">Reference proteome</keyword>
<evidence type="ECO:0000313" key="10">
    <source>
        <dbReference type="EMBL" id="RMI37573.1"/>
    </source>
</evidence>
<dbReference type="GO" id="GO:0008955">
    <property type="term" value="F:peptidoglycan glycosyltransferase activity"/>
    <property type="evidence" value="ECO:0007669"/>
    <property type="project" value="UniProtKB-EC"/>
</dbReference>
<protein>
    <recommendedName>
        <fullName evidence="7">peptidoglycan glycosyltransferase</fullName>
        <ecNumber evidence="7">2.4.99.28</ecNumber>
    </recommendedName>
</protein>
<evidence type="ECO:0000256" key="7">
    <source>
        <dbReference type="ARBA" id="ARBA00044770"/>
    </source>
</evidence>
<comment type="caution">
    <text evidence="10">The sequence shown here is derived from an EMBL/GenBank/DDBJ whole genome shotgun (WGS) entry which is preliminary data.</text>
</comment>
<dbReference type="GO" id="GO:0051301">
    <property type="term" value="P:cell division"/>
    <property type="evidence" value="ECO:0007669"/>
    <property type="project" value="InterPro"/>
</dbReference>
<evidence type="ECO:0000313" key="11">
    <source>
        <dbReference type="Proteomes" id="UP000278673"/>
    </source>
</evidence>
<dbReference type="RefSeq" id="WP_122185056.1">
    <property type="nucleotide sequence ID" value="NZ_RFFJ01000110.1"/>
</dbReference>
<sequence length="404" mass="42833">MVICVTVRSYTLSAPPPTGEQSVWRLMTARGSLARRLDWPLTLSAVALTTLGTLLVYSATRNRTDLNNGEPEFFLMRQLLNVAIALGLCALVVWYGYLRLRAAVPMLYLLCVVLSLLVLTPLGSTVNGSRSWLRLPGGFAFQPSELAKIGVILAMALLLAAPGDNERRDGPDSRTVLQALLVVAVPAALVMLMPDVGQTMVLAVIALGVLAASGTGRAWILGLVALGVAGAVAVWQVGLLDEYQINRFAAFANPALDPAGVGYNTNQARIAIGSGGLFGQGLFHGSQTLGQFVPEQHTDFVFTVAGEELGFLGAGLIIALLGVVLWRGCRIAREAPDPYGTIVAAGIVSWVAFQTFQNTGMALGIMPVTGLPLPFLSYGGSSMFAIWIGVGLLLAIRVRSRTRM</sequence>
<keyword evidence="6 9" id="KW-0472">Membrane</keyword>
<reference evidence="10 11" key="1">
    <citation type="submission" date="2018-10" db="EMBL/GenBank/DDBJ databases">
        <title>Isolation, diversity and antifungal activity of actinobacteria from wheat.</title>
        <authorList>
            <person name="Han C."/>
        </authorList>
    </citation>
    <scope>NUCLEOTIDE SEQUENCE [LARGE SCALE GENOMIC DNA]</scope>
    <source>
        <strain evidence="10 11">NEAU-YY642</strain>
    </source>
</reference>
<feature type="transmembrane region" description="Helical" evidence="9">
    <location>
        <begin position="105"/>
        <end position="126"/>
    </location>
</feature>
<gene>
    <name evidence="10" type="primary">rodA</name>
    <name evidence="10" type="ORF">EBN88_18750</name>
</gene>
<comment type="pathway">
    <text evidence="2">Cell wall biogenesis; peptidoglycan biosynthesis.</text>
</comment>
<accession>A0A3M2LM10</accession>
<evidence type="ECO:0000256" key="5">
    <source>
        <dbReference type="ARBA" id="ARBA00022989"/>
    </source>
</evidence>
<comment type="catalytic activity">
    <reaction evidence="8">
        <text>[GlcNAc-(1-&gt;4)-Mur2Ac(oyl-L-Ala-gamma-D-Glu-L-Lys-D-Ala-D-Ala)](n)-di-trans,octa-cis-undecaprenyl diphosphate + beta-D-GlcNAc-(1-&gt;4)-Mur2Ac(oyl-L-Ala-gamma-D-Glu-L-Lys-D-Ala-D-Ala)-di-trans,octa-cis-undecaprenyl diphosphate = [GlcNAc-(1-&gt;4)-Mur2Ac(oyl-L-Ala-gamma-D-Glu-L-Lys-D-Ala-D-Ala)](n+1)-di-trans,octa-cis-undecaprenyl diphosphate + di-trans,octa-cis-undecaprenyl diphosphate + H(+)</text>
        <dbReference type="Rhea" id="RHEA:23708"/>
        <dbReference type="Rhea" id="RHEA-COMP:9602"/>
        <dbReference type="Rhea" id="RHEA-COMP:9603"/>
        <dbReference type="ChEBI" id="CHEBI:15378"/>
        <dbReference type="ChEBI" id="CHEBI:58405"/>
        <dbReference type="ChEBI" id="CHEBI:60033"/>
        <dbReference type="ChEBI" id="CHEBI:78435"/>
        <dbReference type="EC" id="2.4.99.28"/>
    </reaction>
</comment>
<dbReference type="GO" id="GO:0008360">
    <property type="term" value="P:regulation of cell shape"/>
    <property type="evidence" value="ECO:0007669"/>
    <property type="project" value="UniProtKB-KW"/>
</dbReference>
<organism evidence="10 11">
    <name type="scientific">Streptomyces triticirhizae</name>
    <dbReference type="NCBI Taxonomy" id="2483353"/>
    <lineage>
        <taxon>Bacteria</taxon>
        <taxon>Bacillati</taxon>
        <taxon>Actinomycetota</taxon>
        <taxon>Actinomycetes</taxon>
        <taxon>Kitasatosporales</taxon>
        <taxon>Streptomycetaceae</taxon>
        <taxon>Streptomyces</taxon>
    </lineage>
</organism>
<feature type="transmembrane region" description="Helical" evidence="9">
    <location>
        <begin position="220"/>
        <end position="238"/>
    </location>
</feature>
<dbReference type="PANTHER" id="PTHR30474">
    <property type="entry name" value="CELL CYCLE PROTEIN"/>
    <property type="match status" value="1"/>
</dbReference>
<evidence type="ECO:0000256" key="3">
    <source>
        <dbReference type="ARBA" id="ARBA00022692"/>
    </source>
</evidence>
<evidence type="ECO:0000256" key="2">
    <source>
        <dbReference type="ARBA" id="ARBA00004752"/>
    </source>
</evidence>
<feature type="transmembrane region" description="Helical" evidence="9">
    <location>
        <begin position="175"/>
        <end position="193"/>
    </location>
</feature>
<evidence type="ECO:0000256" key="1">
    <source>
        <dbReference type="ARBA" id="ARBA00004141"/>
    </source>
</evidence>
<dbReference type="GO" id="GO:0015648">
    <property type="term" value="F:lipid-linked peptidoglycan transporter activity"/>
    <property type="evidence" value="ECO:0007669"/>
    <property type="project" value="TreeGrafter"/>
</dbReference>
<feature type="transmembrane region" description="Helical" evidence="9">
    <location>
        <begin position="338"/>
        <end position="356"/>
    </location>
</feature>
<evidence type="ECO:0000256" key="4">
    <source>
        <dbReference type="ARBA" id="ARBA00022960"/>
    </source>
</evidence>
<keyword evidence="4" id="KW-0133">Cell shape</keyword>
<dbReference type="InterPro" id="IPR011923">
    <property type="entry name" value="RodA/MrdB"/>
</dbReference>
<feature type="transmembrane region" description="Helical" evidence="9">
    <location>
        <begin position="146"/>
        <end position="163"/>
    </location>
</feature>
<dbReference type="PROSITE" id="PS00428">
    <property type="entry name" value="FTSW_RODA_SPOVE"/>
    <property type="match status" value="1"/>
</dbReference>
<dbReference type="EMBL" id="RFFJ01000110">
    <property type="protein sequence ID" value="RMI37573.1"/>
    <property type="molecule type" value="Genomic_DNA"/>
</dbReference>
<proteinExistence type="predicted"/>
<dbReference type="InterPro" id="IPR018365">
    <property type="entry name" value="Cell_cycle_FtsW-rel_CS"/>
</dbReference>
<feature type="transmembrane region" description="Helical" evidence="9">
    <location>
        <begin position="37"/>
        <end position="59"/>
    </location>
</feature>
<dbReference type="NCBIfam" id="TIGR02210">
    <property type="entry name" value="rodA_shape"/>
    <property type="match status" value="1"/>
</dbReference>
<keyword evidence="3 9" id="KW-0812">Transmembrane</keyword>
<name>A0A3M2LM10_9ACTN</name>
<dbReference type="GO" id="GO:0032153">
    <property type="term" value="C:cell division site"/>
    <property type="evidence" value="ECO:0007669"/>
    <property type="project" value="TreeGrafter"/>
</dbReference>
<evidence type="ECO:0000256" key="8">
    <source>
        <dbReference type="ARBA" id="ARBA00049902"/>
    </source>
</evidence>
<evidence type="ECO:0000256" key="6">
    <source>
        <dbReference type="ARBA" id="ARBA00023136"/>
    </source>
</evidence>
<dbReference type="Pfam" id="PF01098">
    <property type="entry name" value="FTSW_RODA_SPOVE"/>
    <property type="match status" value="1"/>
</dbReference>
<feature type="transmembrane region" description="Helical" evidence="9">
    <location>
        <begin position="79"/>
        <end position="98"/>
    </location>
</feature>
<dbReference type="PANTHER" id="PTHR30474:SF14">
    <property type="entry name" value="CELL CYCLE PROTEIN"/>
    <property type="match status" value="1"/>
</dbReference>